<keyword evidence="1" id="KW-0597">Phosphoprotein</keyword>
<dbReference type="PANTHER" id="PTHR44520">
    <property type="entry name" value="RESPONSE REGULATOR RCP1-RELATED"/>
    <property type="match status" value="1"/>
</dbReference>
<dbReference type="InterPro" id="IPR052893">
    <property type="entry name" value="TCS_response_regulator"/>
</dbReference>
<dbReference type="InterPro" id="IPR011006">
    <property type="entry name" value="CheY-like_superfamily"/>
</dbReference>
<organism evidence="3 4">
    <name type="scientific">Aquimarina litoralis</name>
    <dbReference type="NCBI Taxonomy" id="584605"/>
    <lineage>
        <taxon>Bacteria</taxon>
        <taxon>Pseudomonadati</taxon>
        <taxon>Bacteroidota</taxon>
        <taxon>Flavobacteriia</taxon>
        <taxon>Flavobacteriales</taxon>
        <taxon>Flavobacteriaceae</taxon>
        <taxon>Aquimarina</taxon>
    </lineage>
</organism>
<feature type="modified residue" description="4-aspartylphosphate" evidence="1">
    <location>
        <position position="66"/>
    </location>
</feature>
<dbReference type="Proteomes" id="UP001501758">
    <property type="component" value="Unassembled WGS sequence"/>
</dbReference>
<name>A0ABN1IHN2_9FLAO</name>
<dbReference type="SUPFAM" id="SSF52172">
    <property type="entry name" value="CheY-like"/>
    <property type="match status" value="1"/>
</dbReference>
<dbReference type="Gene3D" id="3.40.50.2300">
    <property type="match status" value="1"/>
</dbReference>
<accession>A0ABN1IHN2</accession>
<evidence type="ECO:0000256" key="1">
    <source>
        <dbReference type="PROSITE-ProRule" id="PRU00169"/>
    </source>
</evidence>
<dbReference type="PROSITE" id="PS50110">
    <property type="entry name" value="RESPONSE_REGULATORY"/>
    <property type="match status" value="1"/>
</dbReference>
<gene>
    <name evidence="3" type="ORF">GCM10009430_06170</name>
</gene>
<keyword evidence="4" id="KW-1185">Reference proteome</keyword>
<evidence type="ECO:0000313" key="3">
    <source>
        <dbReference type="EMBL" id="GAA0713846.1"/>
    </source>
</evidence>
<dbReference type="EMBL" id="BAAAGE010000001">
    <property type="protein sequence ID" value="GAA0713846.1"/>
    <property type="molecule type" value="Genomic_DNA"/>
</dbReference>
<dbReference type="RefSeq" id="WP_343910402.1">
    <property type="nucleotide sequence ID" value="NZ_BAAAGE010000001.1"/>
</dbReference>
<feature type="domain" description="Response regulatory" evidence="2">
    <location>
        <begin position="7"/>
        <end position="136"/>
    </location>
</feature>
<proteinExistence type="predicted"/>
<sequence length="136" mass="15245">MGDKIGIACIIDDDSVYVNLVKRIIEAKHLCKNLLVFENGKEALSYFEAILSNMDEENLPEIIFLDLNMPVMDGWQFLEQFCGIKNKFGKVITLYIVSSSINPVDINKAKGIKGVKDYLIKPITIEDLEGIFNASA</sequence>
<dbReference type="Pfam" id="PF00072">
    <property type="entry name" value="Response_reg"/>
    <property type="match status" value="1"/>
</dbReference>
<dbReference type="InterPro" id="IPR001789">
    <property type="entry name" value="Sig_transdc_resp-reg_receiver"/>
</dbReference>
<evidence type="ECO:0000313" key="4">
    <source>
        <dbReference type="Proteomes" id="UP001501758"/>
    </source>
</evidence>
<dbReference type="SMART" id="SM00448">
    <property type="entry name" value="REC"/>
    <property type="match status" value="1"/>
</dbReference>
<comment type="caution">
    <text evidence="3">The sequence shown here is derived from an EMBL/GenBank/DDBJ whole genome shotgun (WGS) entry which is preliminary data.</text>
</comment>
<protein>
    <submittedName>
        <fullName evidence="3">Response regulator</fullName>
    </submittedName>
</protein>
<dbReference type="PANTHER" id="PTHR44520:SF2">
    <property type="entry name" value="RESPONSE REGULATOR RCP1"/>
    <property type="match status" value="1"/>
</dbReference>
<reference evidence="3 4" key="1">
    <citation type="journal article" date="2019" name="Int. J. Syst. Evol. Microbiol.">
        <title>The Global Catalogue of Microorganisms (GCM) 10K type strain sequencing project: providing services to taxonomists for standard genome sequencing and annotation.</title>
        <authorList>
            <consortium name="The Broad Institute Genomics Platform"/>
            <consortium name="The Broad Institute Genome Sequencing Center for Infectious Disease"/>
            <person name="Wu L."/>
            <person name="Ma J."/>
        </authorList>
    </citation>
    <scope>NUCLEOTIDE SEQUENCE [LARGE SCALE GENOMIC DNA]</scope>
    <source>
        <strain evidence="3 4">JCM 15974</strain>
    </source>
</reference>
<evidence type="ECO:0000259" key="2">
    <source>
        <dbReference type="PROSITE" id="PS50110"/>
    </source>
</evidence>